<gene>
    <name evidence="1" type="ORF">PRUB_b0305</name>
</gene>
<comment type="caution">
    <text evidence="1">The sequence shown here is derived from an EMBL/GenBank/DDBJ whole genome shotgun (WGS) entry which is preliminary data.</text>
</comment>
<dbReference type="RefSeq" id="WP_155946343.1">
    <property type="nucleotide sequence ID" value="NZ_AHCD03000044.1"/>
</dbReference>
<proteinExistence type="predicted"/>
<reference evidence="1 2" key="1">
    <citation type="journal article" date="2012" name="J. Bacteriol.">
        <title>Genome sequence of the cycloprodigiosin-producing bacterial strain Pseudoalteromonas rubra ATCC 29570(T).</title>
        <authorList>
            <person name="Xie B.B."/>
            <person name="Shu Y.L."/>
            <person name="Qin Q.L."/>
            <person name="Rong J.C."/>
            <person name="Zhang X.Y."/>
            <person name="Chen X.L."/>
            <person name="Zhou B.C."/>
            <person name="Zhang Y.Z."/>
        </authorList>
    </citation>
    <scope>NUCLEOTIDE SEQUENCE [LARGE SCALE GENOMIC DNA]</scope>
    <source>
        <strain evidence="1 2">DSM 6842</strain>
    </source>
</reference>
<dbReference type="GeneID" id="61360106"/>
<dbReference type="AlphaFoldDB" id="A0A8T0C1G7"/>
<sequence length="58" mass="6190">MKLKLSKKSIKQLSADKAISQRLTPVVGAAGPDVPASPALNPTDAYTCYWGRTCKIEA</sequence>
<organism evidence="1 2">
    <name type="scientific">Pseudoalteromonas rubra</name>
    <dbReference type="NCBI Taxonomy" id="43658"/>
    <lineage>
        <taxon>Bacteria</taxon>
        <taxon>Pseudomonadati</taxon>
        <taxon>Pseudomonadota</taxon>
        <taxon>Gammaproteobacteria</taxon>
        <taxon>Alteromonadales</taxon>
        <taxon>Pseudoalteromonadaceae</taxon>
        <taxon>Pseudoalteromonas</taxon>
    </lineage>
</organism>
<evidence type="ECO:0000313" key="1">
    <source>
        <dbReference type="EMBL" id="KAF7781167.1"/>
    </source>
</evidence>
<accession>A0A8T0C1G7</accession>
<dbReference type="Proteomes" id="UP000016480">
    <property type="component" value="Unassembled WGS sequence"/>
</dbReference>
<dbReference type="EMBL" id="AHCD03000044">
    <property type="protein sequence ID" value="KAF7781167.1"/>
    <property type="molecule type" value="Genomic_DNA"/>
</dbReference>
<protein>
    <submittedName>
        <fullName evidence="1">Uncharacterized protein</fullName>
    </submittedName>
</protein>
<evidence type="ECO:0000313" key="2">
    <source>
        <dbReference type="Proteomes" id="UP000016480"/>
    </source>
</evidence>
<name>A0A8T0C1G7_9GAMM</name>